<accession>A0A1R1PKH1</accession>
<evidence type="ECO:0000256" key="4">
    <source>
        <dbReference type="ARBA" id="ARBA00022792"/>
    </source>
</evidence>
<dbReference type="OrthoDB" id="1551503at2759"/>
<dbReference type="PANTHER" id="PTHR13172">
    <property type="entry name" value="MITOCHONDRIAL IMPORT INNER MEMBRANE TRANSLOCASE SUBUNIT TIM9B"/>
    <property type="match status" value="1"/>
</dbReference>
<keyword evidence="3" id="KW-0479">Metal-binding</keyword>
<dbReference type="GO" id="GO:0015031">
    <property type="term" value="P:protein transport"/>
    <property type="evidence" value="ECO:0007669"/>
    <property type="project" value="UniProtKB-KW"/>
</dbReference>
<evidence type="ECO:0000259" key="11">
    <source>
        <dbReference type="Pfam" id="PF02953"/>
    </source>
</evidence>
<name>A0A1R1PKH1_ZANCU</name>
<dbReference type="SUPFAM" id="SSF144122">
    <property type="entry name" value="Tim10-like"/>
    <property type="match status" value="1"/>
</dbReference>
<keyword evidence="10" id="KW-0143">Chaperone</keyword>
<evidence type="ECO:0000256" key="1">
    <source>
        <dbReference type="ARBA" id="ARBA00006720"/>
    </source>
</evidence>
<keyword evidence="2 10" id="KW-0813">Transport</keyword>
<dbReference type="InterPro" id="IPR004217">
    <property type="entry name" value="Tim10-like"/>
</dbReference>
<dbReference type="InterPro" id="IPR035427">
    <property type="entry name" value="Tim10-like_dom_sf"/>
</dbReference>
<organism evidence="13 14">
    <name type="scientific">Zancudomyces culisetae</name>
    <name type="common">Gut fungus</name>
    <name type="synonym">Smittium culisetae</name>
    <dbReference type="NCBI Taxonomy" id="1213189"/>
    <lineage>
        <taxon>Eukaryota</taxon>
        <taxon>Fungi</taxon>
        <taxon>Fungi incertae sedis</taxon>
        <taxon>Zoopagomycota</taxon>
        <taxon>Kickxellomycotina</taxon>
        <taxon>Harpellomycetes</taxon>
        <taxon>Harpellales</taxon>
        <taxon>Legeriomycetaceae</taxon>
        <taxon>Zancudomyces</taxon>
    </lineage>
</organism>
<evidence type="ECO:0000256" key="3">
    <source>
        <dbReference type="ARBA" id="ARBA00022723"/>
    </source>
</evidence>
<feature type="domain" description="Tim10-like" evidence="11">
    <location>
        <begin position="16"/>
        <end position="78"/>
    </location>
</feature>
<dbReference type="EMBL" id="LSSK01000891">
    <property type="protein sequence ID" value="OMH81471.1"/>
    <property type="molecule type" value="Genomic_DNA"/>
</dbReference>
<evidence type="ECO:0000256" key="8">
    <source>
        <dbReference type="ARBA" id="ARBA00023128"/>
    </source>
</evidence>
<evidence type="ECO:0000256" key="7">
    <source>
        <dbReference type="ARBA" id="ARBA00023010"/>
    </source>
</evidence>
<keyword evidence="6 10" id="KW-0653">Protein transport</keyword>
<dbReference type="Pfam" id="PF02953">
    <property type="entry name" value="zf-Tim10_DDP"/>
    <property type="match status" value="1"/>
</dbReference>
<comment type="function">
    <text evidence="10">Mitochondrial intermembrane chaperone that participates in the import and insertion of some multi-pass transmembrane proteins into the mitochondrial inner membrane. Also required for the transfer of beta-barrel precursors from the TOM complex to the sorting and assembly machinery (SAM complex) of the outer membrane. Acts as a chaperone-like protein that protects the hydrophobic precursors from aggregation and guide them through the mitochondrial intermembrane space.</text>
</comment>
<dbReference type="AlphaFoldDB" id="A0A1R1PKH1"/>
<comment type="subcellular location">
    <subcellularLocation>
        <location evidence="10">Mitochondrion inner membrane</location>
        <topology evidence="10">Peripheral membrane protein</topology>
        <orientation evidence="10">Intermembrane side</orientation>
    </subcellularLocation>
</comment>
<dbReference type="Proteomes" id="UP000188320">
    <property type="component" value="Unassembled WGS sequence"/>
</dbReference>
<dbReference type="Gene3D" id="1.10.287.810">
    <property type="entry name" value="Mitochondrial import inner membrane translocase subunit tim13 like domains"/>
    <property type="match status" value="1"/>
</dbReference>
<keyword evidence="7 10" id="KW-0811">Translocation</keyword>
<keyword evidence="9 10" id="KW-1015">Disulfide bond</keyword>
<keyword evidence="4 10" id="KW-0999">Mitochondrion inner membrane</keyword>
<reference evidence="13" key="1">
    <citation type="submission" date="2017-01" db="EMBL/GenBank/DDBJ databases">
        <authorList>
            <person name="Mah S.A."/>
            <person name="Swanson W.J."/>
            <person name="Moy G.W."/>
            <person name="Vacquier V.D."/>
        </authorList>
    </citation>
    <scope>NUCLEOTIDE SEQUENCE [LARGE SCALE GENOMIC DNA]</scope>
    <source>
        <strain evidence="13">COL-18-3</strain>
    </source>
</reference>
<evidence type="ECO:0000313" key="14">
    <source>
        <dbReference type="Proteomes" id="UP000188320"/>
    </source>
</evidence>
<proteinExistence type="inferred from homology"/>
<dbReference type="GO" id="GO:0005743">
    <property type="term" value="C:mitochondrial inner membrane"/>
    <property type="evidence" value="ECO:0007669"/>
    <property type="project" value="UniProtKB-SubCell"/>
</dbReference>
<keyword evidence="8 10" id="KW-0496">Mitochondrion</keyword>
<dbReference type="GO" id="GO:0046872">
    <property type="term" value="F:metal ion binding"/>
    <property type="evidence" value="ECO:0007669"/>
    <property type="project" value="UniProtKB-KW"/>
</dbReference>
<keyword evidence="14" id="KW-1185">Reference proteome</keyword>
<evidence type="ECO:0000313" key="12">
    <source>
        <dbReference type="EMBL" id="OMH78897.1"/>
    </source>
</evidence>
<protein>
    <recommendedName>
        <fullName evidence="10">Mitochondrial import inner membrane translocase subunit</fullName>
    </recommendedName>
</protein>
<keyword evidence="5" id="KW-0862">Zinc</keyword>
<evidence type="ECO:0000256" key="9">
    <source>
        <dbReference type="ARBA" id="ARBA00023157"/>
    </source>
</evidence>
<gene>
    <name evidence="13" type="ORF">AX774_g5066</name>
    <name evidence="12" type="ORF">AX774_g7706</name>
</gene>
<keyword evidence="4 10" id="KW-0472">Membrane</keyword>
<evidence type="ECO:0000256" key="10">
    <source>
        <dbReference type="RuleBase" id="RU367043"/>
    </source>
</evidence>
<comment type="similarity">
    <text evidence="1 10">Belongs to the small Tim family.</text>
</comment>
<reference evidence="14" key="2">
    <citation type="submission" date="2017-01" db="EMBL/GenBank/DDBJ databases">
        <authorList>
            <person name="Wang Y."/>
            <person name="White M."/>
            <person name="Kvist S."/>
            <person name="Moncalvo J.-M."/>
        </authorList>
    </citation>
    <scope>NUCLEOTIDE SEQUENCE [LARGE SCALE GENOMIC DNA]</scope>
    <source>
        <strain evidence="14">COL-18-3</strain>
    </source>
</reference>
<evidence type="ECO:0000256" key="2">
    <source>
        <dbReference type="ARBA" id="ARBA00022448"/>
    </source>
</evidence>
<dbReference type="InterPro" id="IPR050673">
    <property type="entry name" value="Mito_inner_translocase_sub"/>
</dbReference>
<dbReference type="EMBL" id="LSSK01001738">
    <property type="protein sequence ID" value="OMH78897.1"/>
    <property type="molecule type" value="Genomic_DNA"/>
</dbReference>
<evidence type="ECO:0000256" key="5">
    <source>
        <dbReference type="ARBA" id="ARBA00022833"/>
    </source>
</evidence>
<evidence type="ECO:0000256" key="6">
    <source>
        <dbReference type="ARBA" id="ARBA00022927"/>
    </source>
</evidence>
<comment type="subunit">
    <text evidence="10">Heterohexamer.</text>
</comment>
<comment type="caution">
    <text evidence="13">The sequence shown here is derived from an EMBL/GenBank/DDBJ whole genome shotgun (WGS) entry which is preliminary data.</text>
</comment>
<sequence length="90" mass="10420">MYGRYGNSVQEQQMQAMLEQKQIKDFMRLYATLVTRCFDDCVTEFTSSAASSKEITCSRNCTKKMMKLNERVGLRFAEENQALMEAQAKQ</sequence>
<evidence type="ECO:0000313" key="13">
    <source>
        <dbReference type="EMBL" id="OMH81471.1"/>
    </source>
</evidence>
<comment type="domain">
    <text evidence="10">The twin CX3C motif contains 4 conserved Cys residues that form 2 disulfide bonds in the mitochondrial intermembrane space.</text>
</comment>